<dbReference type="InterPro" id="IPR036291">
    <property type="entry name" value="NAD(P)-bd_dom_sf"/>
</dbReference>
<dbReference type="AlphaFoldDB" id="A0A1M6GSM8"/>
<dbReference type="Gene3D" id="3.30.360.10">
    <property type="entry name" value="Dihydrodipicolinate Reductase, domain 2"/>
    <property type="match status" value="1"/>
</dbReference>
<dbReference type="SUPFAM" id="SSF55347">
    <property type="entry name" value="Glyceraldehyde-3-phosphate dehydrogenase-like, C-terminal domain"/>
    <property type="match status" value="1"/>
</dbReference>
<evidence type="ECO:0000259" key="1">
    <source>
        <dbReference type="Pfam" id="PF01408"/>
    </source>
</evidence>
<protein>
    <submittedName>
        <fullName evidence="3">Predicted dehydrogenase</fullName>
    </submittedName>
</protein>
<feature type="domain" description="GFO/IDH/MocA-like oxidoreductase" evidence="2">
    <location>
        <begin position="129"/>
        <end position="253"/>
    </location>
</feature>
<dbReference type="InterPro" id="IPR052515">
    <property type="entry name" value="Gfo/Idh/MocA_Oxidoreductase"/>
</dbReference>
<dbReference type="RefSeq" id="WP_073006485.1">
    <property type="nucleotide sequence ID" value="NZ_FQZO01000003.1"/>
</dbReference>
<dbReference type="Proteomes" id="UP000184080">
    <property type="component" value="Unassembled WGS sequence"/>
</dbReference>
<reference evidence="3 4" key="1">
    <citation type="submission" date="2016-11" db="EMBL/GenBank/DDBJ databases">
        <authorList>
            <person name="Jaros S."/>
            <person name="Januszkiewicz K."/>
            <person name="Wedrychowicz H."/>
        </authorList>
    </citation>
    <scope>NUCLEOTIDE SEQUENCE [LARGE SCALE GENOMIC DNA]</scope>
    <source>
        <strain evidence="3 4">DSM 21864</strain>
    </source>
</reference>
<dbReference type="Gene3D" id="3.40.50.720">
    <property type="entry name" value="NAD(P)-binding Rossmann-like Domain"/>
    <property type="match status" value="1"/>
</dbReference>
<dbReference type="PANTHER" id="PTHR43249">
    <property type="entry name" value="UDP-N-ACETYL-2-AMINO-2-DEOXY-D-GLUCURONATE OXIDASE"/>
    <property type="match status" value="1"/>
</dbReference>
<dbReference type="STRING" id="1121298.SAMN05444401_2228"/>
<dbReference type="GO" id="GO:0000166">
    <property type="term" value="F:nucleotide binding"/>
    <property type="evidence" value="ECO:0007669"/>
    <property type="project" value="InterPro"/>
</dbReference>
<organism evidence="3 4">
    <name type="scientific">Clostridium amylolyticum</name>
    <dbReference type="NCBI Taxonomy" id="1121298"/>
    <lineage>
        <taxon>Bacteria</taxon>
        <taxon>Bacillati</taxon>
        <taxon>Bacillota</taxon>
        <taxon>Clostridia</taxon>
        <taxon>Eubacteriales</taxon>
        <taxon>Clostridiaceae</taxon>
        <taxon>Clostridium</taxon>
    </lineage>
</organism>
<sequence length="353" mass="40326">MLKTALIGCGRISPLHLVSIKMLKEAELIAVCDIKEDRALSTALQYNCKHYLDYKDMLLKERPEVVHICTPHYLHHEMAVFAAKLGIHVITEKPMAIKYEDAVDMVNCCKENNVSLSIMFQNRFNKAVRFIRNEITKGSLGKPLAARVIVTWSRSDDYYGKSDWKGTWEKEGGGVVIDQAIHSLDLVRYITDKKPLSVQANIFNRKHKKFDIEDISEGIVEFEDNFTLSFYTMNYFTCDLPIDITIHCEKGIAKIIGDEGVIDYIDGRKTSILLQEEDKIDYGGNVKKYWGYCHYTEIESIYQSLQKNNSNDPKKFNDLVEVSGEDGLITQQIINAIYESGINSKKVELPLGY</sequence>
<proteinExistence type="predicted"/>
<evidence type="ECO:0000313" key="4">
    <source>
        <dbReference type="Proteomes" id="UP000184080"/>
    </source>
</evidence>
<dbReference type="InterPro" id="IPR055170">
    <property type="entry name" value="GFO_IDH_MocA-like_dom"/>
</dbReference>
<dbReference type="Pfam" id="PF01408">
    <property type="entry name" value="GFO_IDH_MocA"/>
    <property type="match status" value="1"/>
</dbReference>
<evidence type="ECO:0000259" key="2">
    <source>
        <dbReference type="Pfam" id="PF22725"/>
    </source>
</evidence>
<name>A0A1M6GSM8_9CLOT</name>
<evidence type="ECO:0000313" key="3">
    <source>
        <dbReference type="EMBL" id="SHJ12941.1"/>
    </source>
</evidence>
<feature type="domain" description="Gfo/Idh/MocA-like oxidoreductase N-terminal" evidence="1">
    <location>
        <begin position="3"/>
        <end position="118"/>
    </location>
</feature>
<dbReference type="PANTHER" id="PTHR43249:SF1">
    <property type="entry name" value="D-GLUCOSIDE 3-DEHYDROGENASE"/>
    <property type="match status" value="1"/>
</dbReference>
<accession>A0A1M6GSM8</accession>
<keyword evidence="4" id="KW-1185">Reference proteome</keyword>
<dbReference type="SUPFAM" id="SSF51735">
    <property type="entry name" value="NAD(P)-binding Rossmann-fold domains"/>
    <property type="match status" value="1"/>
</dbReference>
<dbReference type="EMBL" id="FQZO01000003">
    <property type="protein sequence ID" value="SHJ12941.1"/>
    <property type="molecule type" value="Genomic_DNA"/>
</dbReference>
<gene>
    <name evidence="3" type="ORF">SAMN05444401_2228</name>
</gene>
<dbReference type="InterPro" id="IPR000683">
    <property type="entry name" value="Gfo/Idh/MocA-like_OxRdtase_N"/>
</dbReference>
<dbReference type="OrthoDB" id="9815825at2"/>
<dbReference type="Pfam" id="PF22725">
    <property type="entry name" value="GFO_IDH_MocA_C3"/>
    <property type="match status" value="1"/>
</dbReference>